<dbReference type="Pfam" id="PF08478">
    <property type="entry name" value="POTRA_1"/>
    <property type="match status" value="1"/>
</dbReference>
<proteinExistence type="predicted"/>
<comment type="caution">
    <text evidence="8">The sequence shown here is derived from an EMBL/GenBank/DDBJ whole genome shotgun (WGS) entry which is preliminary data.</text>
</comment>
<feature type="compositionally biased region" description="Acidic residues" evidence="6">
    <location>
        <begin position="230"/>
        <end position="263"/>
    </location>
</feature>
<keyword evidence="4" id="KW-0472">Membrane</keyword>
<evidence type="ECO:0000256" key="6">
    <source>
        <dbReference type="SAM" id="MobiDB-lite"/>
    </source>
</evidence>
<dbReference type="EMBL" id="JACHHD010000006">
    <property type="protein sequence ID" value="MBB5184723.1"/>
    <property type="molecule type" value="Genomic_DNA"/>
</dbReference>
<dbReference type="Gene3D" id="3.40.50.10960">
    <property type="match status" value="1"/>
</dbReference>
<evidence type="ECO:0000256" key="4">
    <source>
        <dbReference type="ARBA" id="ARBA00022989"/>
    </source>
</evidence>
<reference evidence="8 9" key="1">
    <citation type="submission" date="2020-08" db="EMBL/GenBank/DDBJ databases">
        <title>Genomic Encyclopedia of Type Strains, Phase IV (KMG-IV): sequencing the most valuable type-strain genomes for metagenomic binning, comparative biology and taxonomic classification.</title>
        <authorList>
            <person name="Goeker M."/>
        </authorList>
    </citation>
    <scope>NUCLEOTIDE SEQUENCE [LARGE SCALE GENOMIC DNA]</scope>
    <source>
        <strain evidence="8 9">DSM 26963</strain>
    </source>
</reference>
<evidence type="ECO:0000259" key="7">
    <source>
        <dbReference type="Pfam" id="PF08478"/>
    </source>
</evidence>
<keyword evidence="1" id="KW-1003">Cell membrane</keyword>
<dbReference type="Proteomes" id="UP000521313">
    <property type="component" value="Unassembled WGS sequence"/>
</dbReference>
<accession>A0A7W8D008</accession>
<dbReference type="InterPro" id="IPR050487">
    <property type="entry name" value="FtsQ_DivIB"/>
</dbReference>
<dbReference type="GO" id="GO:0051301">
    <property type="term" value="P:cell division"/>
    <property type="evidence" value="ECO:0007669"/>
    <property type="project" value="UniProtKB-KW"/>
</dbReference>
<protein>
    <submittedName>
        <fullName evidence="8">Cell division septal protein FtsQ</fullName>
    </submittedName>
</protein>
<feature type="compositionally biased region" description="Basic and acidic residues" evidence="6">
    <location>
        <begin position="218"/>
        <end position="229"/>
    </location>
</feature>
<feature type="domain" description="POTRA" evidence="7">
    <location>
        <begin position="13"/>
        <end position="79"/>
    </location>
</feature>
<keyword evidence="2 8" id="KW-0132">Cell division</keyword>
<evidence type="ECO:0000313" key="9">
    <source>
        <dbReference type="Proteomes" id="UP000521313"/>
    </source>
</evidence>
<evidence type="ECO:0000256" key="5">
    <source>
        <dbReference type="ARBA" id="ARBA00023306"/>
    </source>
</evidence>
<keyword evidence="4" id="KW-1133">Transmembrane helix</keyword>
<keyword evidence="5" id="KW-0131">Cell cycle</keyword>
<dbReference type="RefSeq" id="WP_183374945.1">
    <property type="nucleotide sequence ID" value="NZ_JACHHD010000006.1"/>
</dbReference>
<evidence type="ECO:0000256" key="1">
    <source>
        <dbReference type="ARBA" id="ARBA00022475"/>
    </source>
</evidence>
<evidence type="ECO:0000256" key="3">
    <source>
        <dbReference type="ARBA" id="ARBA00022692"/>
    </source>
</evidence>
<sequence>MSSFFVYFFSEDSRIKALVCTGNTFYSDAELYQTAKISTQTRPLLTPKFVLEDRLESLPLVQSASVYQEGKILKIEITEQTVIGYYVSENKNYALPLEGDPIEITEDHLEDIVHFPLIAGFTKKQRQNLQKQFQEHQDVLGKEIIEKIAEIVPYESSYDANMLQITMQDGNKIYTSLDSLYMLSNYTSLLSSLQGENACLFLDSENSAIEKVNCDSFDPSKKEEDKKEQESEENSEGEEASEETATTDESLEEDASAAEEQPEDYYSTATDWVVDDSAFGMQYSAALDLYYDPGTSTYYRWNETTLSFDVVN</sequence>
<dbReference type="AlphaFoldDB" id="A0A7W8D008"/>
<dbReference type="GO" id="GO:0005886">
    <property type="term" value="C:plasma membrane"/>
    <property type="evidence" value="ECO:0007669"/>
    <property type="project" value="TreeGrafter"/>
</dbReference>
<name>A0A7W8D008_9FIRM</name>
<feature type="region of interest" description="Disordered" evidence="6">
    <location>
        <begin position="214"/>
        <end position="266"/>
    </location>
</feature>
<keyword evidence="3" id="KW-0812">Transmembrane</keyword>
<organism evidence="8 9">
    <name type="scientific">Faecalicoccus acidiformans</name>
    <dbReference type="NCBI Taxonomy" id="915173"/>
    <lineage>
        <taxon>Bacteria</taxon>
        <taxon>Bacillati</taxon>
        <taxon>Bacillota</taxon>
        <taxon>Erysipelotrichia</taxon>
        <taxon>Erysipelotrichales</taxon>
        <taxon>Erysipelotrichaceae</taxon>
        <taxon>Faecalicoccus</taxon>
    </lineage>
</organism>
<dbReference type="PANTHER" id="PTHR37820">
    <property type="entry name" value="CELL DIVISION PROTEIN DIVIB"/>
    <property type="match status" value="1"/>
</dbReference>
<evidence type="ECO:0000313" key="8">
    <source>
        <dbReference type="EMBL" id="MBB5184723.1"/>
    </source>
</evidence>
<dbReference type="PANTHER" id="PTHR37820:SF1">
    <property type="entry name" value="CELL DIVISION PROTEIN FTSQ"/>
    <property type="match status" value="1"/>
</dbReference>
<gene>
    <name evidence="8" type="ORF">HNQ43_000766</name>
</gene>
<dbReference type="InterPro" id="IPR013685">
    <property type="entry name" value="POTRA_FtsQ_type"/>
</dbReference>
<evidence type="ECO:0000256" key="2">
    <source>
        <dbReference type="ARBA" id="ARBA00022618"/>
    </source>
</evidence>